<comment type="caution">
    <text evidence="13">The sequence shown here is derived from an EMBL/GenBank/DDBJ whole genome shotgun (WGS) entry which is preliminary data.</text>
</comment>
<dbReference type="InterPro" id="IPR006171">
    <property type="entry name" value="TOPRIM_dom"/>
</dbReference>
<dbReference type="PRINTS" id="PR01159">
    <property type="entry name" value="DNAGYRASEB"/>
</dbReference>
<evidence type="ECO:0000256" key="1">
    <source>
        <dbReference type="ARBA" id="ARBA00000185"/>
    </source>
</evidence>
<dbReference type="RefSeq" id="WP_304069530.1">
    <property type="nucleotide sequence ID" value="NZ_CAUVME010000009.1"/>
</dbReference>
<dbReference type="InterPro" id="IPR036890">
    <property type="entry name" value="HATPase_C_sf"/>
</dbReference>
<dbReference type="PANTHER" id="PTHR45866:SF1">
    <property type="entry name" value="DNA GYRASE SUBUNIT B, MITOCHONDRIAL"/>
    <property type="match status" value="1"/>
</dbReference>
<dbReference type="GO" id="GO:0006261">
    <property type="term" value="P:DNA-templated DNA replication"/>
    <property type="evidence" value="ECO:0007669"/>
    <property type="project" value="UniProtKB-UniRule"/>
</dbReference>
<evidence type="ECO:0000259" key="12">
    <source>
        <dbReference type="PROSITE" id="PS50880"/>
    </source>
</evidence>
<dbReference type="InterPro" id="IPR003594">
    <property type="entry name" value="HATPase_dom"/>
</dbReference>
<dbReference type="PROSITE" id="PS00177">
    <property type="entry name" value="TOPOISOMERASE_II"/>
    <property type="match status" value="1"/>
</dbReference>
<comment type="subunit">
    <text evidence="10">Heterotetramer composed of ParC and ParE.</text>
</comment>
<comment type="cofactor">
    <cofactor evidence="11">
        <name>Mg(2+)</name>
        <dbReference type="ChEBI" id="CHEBI:18420"/>
    </cofactor>
    <cofactor evidence="11">
        <name>Mn(2+)</name>
        <dbReference type="ChEBI" id="CHEBI:29035"/>
    </cofactor>
    <cofactor evidence="11">
        <name>Ca(2+)</name>
        <dbReference type="ChEBI" id="CHEBI:29108"/>
    </cofactor>
    <text evidence="11">Binds two Mg(2+) per subunit. The magnesium ions form salt bridges with both the protein and the DNA. Can also accept other divalent metal cations, such as Mn(2+) or Ca(2+).</text>
</comment>
<dbReference type="GO" id="GO:0005737">
    <property type="term" value="C:cytoplasm"/>
    <property type="evidence" value="ECO:0007669"/>
    <property type="project" value="UniProtKB-SubCell"/>
</dbReference>
<dbReference type="Proteomes" id="UP000775770">
    <property type="component" value="Unassembled WGS sequence"/>
</dbReference>
<dbReference type="SUPFAM" id="SSF56719">
    <property type="entry name" value="Type II DNA topoisomerase"/>
    <property type="match status" value="1"/>
</dbReference>
<dbReference type="PROSITE" id="PS50880">
    <property type="entry name" value="TOPRIM"/>
    <property type="match status" value="1"/>
</dbReference>
<dbReference type="FunFam" id="3.40.50.670:FF:000002">
    <property type="entry name" value="DNA gyrase subunit B"/>
    <property type="match status" value="1"/>
</dbReference>
<dbReference type="Pfam" id="PF02518">
    <property type="entry name" value="HATPase_c"/>
    <property type="match status" value="1"/>
</dbReference>
<dbReference type="InterPro" id="IPR001241">
    <property type="entry name" value="Topo_IIA"/>
</dbReference>
<evidence type="ECO:0000256" key="3">
    <source>
        <dbReference type="ARBA" id="ARBA00022723"/>
    </source>
</evidence>
<comment type="similarity">
    <text evidence="2 11">Belongs to the type II topoisomerase GyrB family.</text>
</comment>
<dbReference type="SMART" id="SM00387">
    <property type="entry name" value="HATPase_c"/>
    <property type="match status" value="1"/>
</dbReference>
<dbReference type="InterPro" id="IPR000565">
    <property type="entry name" value="Topo_IIA_B"/>
</dbReference>
<dbReference type="Pfam" id="PF00204">
    <property type="entry name" value="DNA_gyraseB"/>
    <property type="match status" value="1"/>
</dbReference>
<protein>
    <recommendedName>
        <fullName evidence="11">DNA gyrase subunit B</fullName>
        <ecNumber evidence="11">5.6.2.2</ecNumber>
    </recommendedName>
</protein>
<keyword evidence="11" id="KW-0963">Cytoplasm</keyword>
<dbReference type="InterPro" id="IPR013759">
    <property type="entry name" value="Topo_IIA_B_C"/>
</dbReference>
<evidence type="ECO:0000256" key="10">
    <source>
        <dbReference type="ARBA" id="ARBA00063644"/>
    </source>
</evidence>
<gene>
    <name evidence="11 13" type="primary">gyrB</name>
    <name evidence="13" type="ORF">HXM90_00885</name>
</gene>
<dbReference type="PANTHER" id="PTHR45866">
    <property type="entry name" value="DNA GYRASE/TOPOISOMERASE SUBUNIT B"/>
    <property type="match status" value="1"/>
</dbReference>
<evidence type="ECO:0000313" key="13">
    <source>
        <dbReference type="EMBL" id="MBF1271967.1"/>
    </source>
</evidence>
<dbReference type="GO" id="GO:0003677">
    <property type="term" value="F:DNA binding"/>
    <property type="evidence" value="ECO:0007669"/>
    <property type="project" value="UniProtKB-KW"/>
</dbReference>
<keyword evidence="7 11" id="KW-0799">Topoisomerase</keyword>
<dbReference type="Gene3D" id="3.40.50.670">
    <property type="match status" value="1"/>
</dbReference>
<evidence type="ECO:0000256" key="5">
    <source>
        <dbReference type="ARBA" id="ARBA00022840"/>
    </source>
</evidence>
<reference evidence="13" key="1">
    <citation type="submission" date="2020-04" db="EMBL/GenBank/DDBJ databases">
        <title>Deep metagenomics examines the oral microbiome during advanced dental caries in children, revealing novel taxa and co-occurrences with host molecules.</title>
        <authorList>
            <person name="Baker J.L."/>
            <person name="Morton J.T."/>
            <person name="Dinis M."/>
            <person name="Alvarez R."/>
            <person name="Tran N.C."/>
            <person name="Knight R."/>
            <person name="Edlund A."/>
        </authorList>
    </citation>
    <scope>NUCLEOTIDE SEQUENCE</scope>
    <source>
        <strain evidence="13">JCVI_38_bin.19</strain>
    </source>
</reference>
<feature type="binding site" evidence="11">
    <location>
        <position position="516"/>
    </location>
    <ligand>
        <name>Mg(2+)</name>
        <dbReference type="ChEBI" id="CHEBI:18420"/>
        <label>2</label>
    </ligand>
</feature>
<keyword evidence="8" id="KW-0238">DNA-binding</keyword>
<feature type="binding site" evidence="11">
    <location>
        <position position="516"/>
    </location>
    <ligand>
        <name>Mg(2+)</name>
        <dbReference type="ChEBI" id="CHEBI:18420"/>
        <label>1</label>
        <note>catalytic</note>
    </ligand>
</feature>
<evidence type="ECO:0000256" key="7">
    <source>
        <dbReference type="ARBA" id="ARBA00023029"/>
    </source>
</evidence>
<dbReference type="InterPro" id="IPR014721">
    <property type="entry name" value="Ribsml_uS5_D2-typ_fold_subgr"/>
</dbReference>
<name>A0A930GX11_9FIRM</name>
<dbReference type="PRINTS" id="PR00418">
    <property type="entry name" value="TPI2FAMILY"/>
</dbReference>
<evidence type="ECO:0000256" key="4">
    <source>
        <dbReference type="ARBA" id="ARBA00022741"/>
    </source>
</evidence>
<dbReference type="InterPro" id="IPR018522">
    <property type="entry name" value="TopoIIA_CS"/>
</dbReference>
<dbReference type="GO" id="GO:0034335">
    <property type="term" value="F:DNA negative supercoiling activity"/>
    <property type="evidence" value="ECO:0007669"/>
    <property type="project" value="UniProtKB-ARBA"/>
</dbReference>
<feature type="site" description="Interaction with DNA" evidence="11">
    <location>
        <position position="468"/>
    </location>
</feature>
<dbReference type="FunFam" id="3.30.565.10:FF:000002">
    <property type="entry name" value="DNA gyrase subunit B"/>
    <property type="match status" value="1"/>
</dbReference>
<comment type="function">
    <text evidence="11">A type II topoisomerase that negatively supercoils closed circular double-stranded (ds) DNA in an ATP-dependent manner to modulate DNA topology and maintain chromosomes in an underwound state. Negative supercoiling favors strand separation, and DNA replication, transcription, recombination and repair, all of which involve strand separation. Also able to catalyze the interconversion of other topological isomers of dsDNA rings, including catenanes and knotted rings. Type II topoisomerases break and join 2 DNA strands simultaneously in an ATP-dependent manner.</text>
</comment>
<comment type="subunit">
    <text evidence="11">Heterotetramer, composed of two GyrA and two GyrB chains. In the heterotetramer, GyrA contains the active site tyrosine that forms a transient covalent intermediate with DNA, while GyrB binds cofactors and catalyzes ATP hydrolysis.</text>
</comment>
<feature type="domain" description="Toprim" evidence="12">
    <location>
        <begin position="437"/>
        <end position="551"/>
    </location>
</feature>
<keyword evidence="6 11" id="KW-0460">Magnesium</keyword>
<dbReference type="GO" id="GO:0006265">
    <property type="term" value="P:DNA topological change"/>
    <property type="evidence" value="ECO:0007669"/>
    <property type="project" value="UniProtKB-UniRule"/>
</dbReference>
<dbReference type="SUPFAM" id="SSF54211">
    <property type="entry name" value="Ribosomal protein S5 domain 2-like"/>
    <property type="match status" value="1"/>
</dbReference>
<dbReference type="EC" id="5.6.2.2" evidence="11"/>
<evidence type="ECO:0000313" key="14">
    <source>
        <dbReference type="Proteomes" id="UP000775770"/>
    </source>
</evidence>
<dbReference type="AlphaFoldDB" id="A0A930GX11"/>
<keyword evidence="3 11" id="KW-0479">Metal-binding</keyword>
<dbReference type="GO" id="GO:0005694">
    <property type="term" value="C:chromosome"/>
    <property type="evidence" value="ECO:0007669"/>
    <property type="project" value="InterPro"/>
</dbReference>
<sequence length="654" mass="73213">MSIEMEEFEGNEAEFLHGSKEYGADQIQILEGLEAVRKRPGMYIGSTSVRGLHHLVYEIVDNSVDEALAGFCNTITVKIHQDNSITVRDNGRGIPVDIQKKAGKSALEVVFTVLHAGGKFGGAGYKVSGGLHGVGASVVNALSEWLDVKVYKEGKIYTMSFAKGKVTKPIECIGTCSEEEQGTEVHFLPDASIFEESVYEFETLKIRLRETAFLTKNLKIRLVDEREGMEQEKEFHYEGGIQEFVSFLNKGKEALYPDVIYCEGEKEKILVEVAMQHNDSYTENIYTFVNNINTPEGGTHLTGFKNALTKTFNDYARQNKLLKDSEANLSGEDIREGLTCIISVKIEDPQFEGQTKQKLGTSEAQVAVQGIVSEQLTYFLEQNPAVAKVICEKSILAQRARAAARKARDLTRRKSALDGVGLPGKLADCSSKDPERCEIFIVEGDSALGPAKEGRNPETQAVLPLRGKVLNVQKARLDRIYANEEIKGMITAFGTGIHEDFDLSKLRYHKIIIMTDADVDGAHISTLMLTFIYNFMPELIRKGHVYLAQPPLFTIQKNKKHYYAYSDEEYQRILKEIGSDGADVSRFKGLGEMNTEELQETTLDPETRTLLRVNMSDEDKAELDITFTTLMGDQVEPRREFIEQNARYVTNLDI</sequence>
<dbReference type="NCBIfam" id="NF004189">
    <property type="entry name" value="PRK05644.1"/>
    <property type="match status" value="1"/>
</dbReference>
<dbReference type="GO" id="GO:0046872">
    <property type="term" value="F:metal ion binding"/>
    <property type="evidence" value="ECO:0007669"/>
    <property type="project" value="UniProtKB-KW"/>
</dbReference>
<feature type="site" description="Interaction with DNA" evidence="11">
    <location>
        <position position="471"/>
    </location>
</feature>
<dbReference type="SUPFAM" id="SSF55874">
    <property type="entry name" value="ATPase domain of HSP90 chaperone/DNA topoisomerase II/histidine kinase"/>
    <property type="match status" value="1"/>
</dbReference>
<dbReference type="GO" id="GO:0005524">
    <property type="term" value="F:ATP binding"/>
    <property type="evidence" value="ECO:0007669"/>
    <property type="project" value="UniProtKB-UniRule"/>
</dbReference>
<comment type="catalytic activity">
    <reaction evidence="1 11">
        <text>ATP-dependent breakage, passage and rejoining of double-stranded DNA.</text>
        <dbReference type="EC" id="5.6.2.2"/>
    </reaction>
</comment>
<dbReference type="Gene3D" id="3.30.565.10">
    <property type="entry name" value="Histidine kinase-like ATPase, C-terminal domain"/>
    <property type="match status" value="1"/>
</dbReference>
<dbReference type="SMART" id="SM00433">
    <property type="entry name" value="TOP2c"/>
    <property type="match status" value="1"/>
</dbReference>
<dbReference type="InterPro" id="IPR002288">
    <property type="entry name" value="DNA_gyrase_B_C"/>
</dbReference>
<dbReference type="Pfam" id="PF00986">
    <property type="entry name" value="DNA_gyraseB_C"/>
    <property type="match status" value="1"/>
</dbReference>
<keyword evidence="4 11" id="KW-0547">Nucleotide-binding</keyword>
<proteinExistence type="inferred from homology"/>
<feature type="binding site" evidence="11">
    <location>
        <position position="443"/>
    </location>
    <ligand>
        <name>Mg(2+)</name>
        <dbReference type="ChEBI" id="CHEBI:18420"/>
        <label>1</label>
        <note>catalytic</note>
    </ligand>
</feature>
<dbReference type="InterPro" id="IPR011557">
    <property type="entry name" value="GyrB"/>
</dbReference>
<organism evidence="13 14">
    <name type="scientific">Oribacterium sinus</name>
    <dbReference type="NCBI Taxonomy" id="237576"/>
    <lineage>
        <taxon>Bacteria</taxon>
        <taxon>Bacillati</taxon>
        <taxon>Bacillota</taxon>
        <taxon>Clostridia</taxon>
        <taxon>Lachnospirales</taxon>
        <taxon>Lachnospiraceae</taxon>
        <taxon>Oribacterium</taxon>
    </lineage>
</organism>
<dbReference type="FunFam" id="3.30.230.10:FF:000005">
    <property type="entry name" value="DNA gyrase subunit B"/>
    <property type="match status" value="1"/>
</dbReference>
<dbReference type="NCBIfam" id="TIGR01059">
    <property type="entry name" value="gyrB"/>
    <property type="match status" value="1"/>
</dbReference>
<dbReference type="InterPro" id="IPR013760">
    <property type="entry name" value="Topo_IIA-like_dom_sf"/>
</dbReference>
<evidence type="ECO:0000256" key="11">
    <source>
        <dbReference type="HAMAP-Rule" id="MF_01898"/>
    </source>
</evidence>
<dbReference type="InterPro" id="IPR020568">
    <property type="entry name" value="Ribosomal_Su5_D2-typ_SF"/>
</dbReference>
<dbReference type="Gene3D" id="3.30.230.10">
    <property type="match status" value="1"/>
</dbReference>
<feature type="binding site" evidence="11">
    <location>
        <position position="518"/>
    </location>
    <ligand>
        <name>Mg(2+)</name>
        <dbReference type="ChEBI" id="CHEBI:18420"/>
        <label>2</label>
    </ligand>
</feature>
<dbReference type="InterPro" id="IPR013506">
    <property type="entry name" value="Topo_IIA_bsu_dom2"/>
</dbReference>
<dbReference type="NCBIfam" id="NF011501">
    <property type="entry name" value="PRK14939.1"/>
    <property type="match status" value="1"/>
</dbReference>
<evidence type="ECO:0000256" key="8">
    <source>
        <dbReference type="ARBA" id="ARBA00023125"/>
    </source>
</evidence>
<comment type="miscellaneous">
    <text evidence="11">Few gyrases are as efficient as E.coli at forming negative supercoils. Not all organisms have 2 type II topoisomerases; in organisms with a single type II topoisomerase this enzyme also has to decatenate newly replicated chromosomes.</text>
</comment>
<accession>A0A930GX11</accession>
<evidence type="ECO:0000256" key="6">
    <source>
        <dbReference type="ARBA" id="ARBA00022842"/>
    </source>
</evidence>
<dbReference type="CDD" id="cd16928">
    <property type="entry name" value="HATPase_GyrB-like"/>
    <property type="match status" value="1"/>
</dbReference>
<keyword evidence="5 11" id="KW-0067">ATP-binding</keyword>
<dbReference type="EMBL" id="JABZRA010000006">
    <property type="protein sequence ID" value="MBF1271967.1"/>
    <property type="molecule type" value="Genomic_DNA"/>
</dbReference>
<dbReference type="Pfam" id="PF01751">
    <property type="entry name" value="Toprim"/>
    <property type="match status" value="1"/>
</dbReference>
<dbReference type="CDD" id="cd00822">
    <property type="entry name" value="TopoII_Trans_DNA_gyrase"/>
    <property type="match status" value="1"/>
</dbReference>
<evidence type="ECO:0000256" key="2">
    <source>
        <dbReference type="ARBA" id="ARBA00010708"/>
    </source>
</evidence>
<comment type="subcellular location">
    <subcellularLocation>
        <location evidence="11">Cytoplasm</location>
    </subcellularLocation>
</comment>
<dbReference type="HAMAP" id="MF_01898">
    <property type="entry name" value="GyrB"/>
    <property type="match status" value="1"/>
</dbReference>
<evidence type="ECO:0000256" key="9">
    <source>
        <dbReference type="ARBA" id="ARBA00023235"/>
    </source>
</evidence>
<keyword evidence="9 11" id="KW-0413">Isomerase</keyword>